<dbReference type="InParanoid" id="B0E1D1"/>
<dbReference type="AlphaFoldDB" id="B0E1D1"/>
<dbReference type="Proteomes" id="UP000001194">
    <property type="component" value="Unassembled WGS sequence"/>
</dbReference>
<evidence type="ECO:0000313" key="2">
    <source>
        <dbReference type="Proteomes" id="UP000001194"/>
    </source>
</evidence>
<gene>
    <name evidence="1" type="ORF">LACBIDRAFT_316659</name>
</gene>
<keyword evidence="2" id="KW-1185">Reference proteome</keyword>
<organism evidence="2">
    <name type="scientific">Laccaria bicolor (strain S238N-H82 / ATCC MYA-4686)</name>
    <name type="common">Bicoloured deceiver</name>
    <name type="synonym">Laccaria laccata var. bicolor</name>
    <dbReference type="NCBI Taxonomy" id="486041"/>
    <lineage>
        <taxon>Eukaryota</taxon>
        <taxon>Fungi</taxon>
        <taxon>Dikarya</taxon>
        <taxon>Basidiomycota</taxon>
        <taxon>Agaricomycotina</taxon>
        <taxon>Agaricomycetes</taxon>
        <taxon>Agaricomycetidae</taxon>
        <taxon>Agaricales</taxon>
        <taxon>Agaricineae</taxon>
        <taxon>Hydnangiaceae</taxon>
        <taxon>Laccaria</taxon>
    </lineage>
</organism>
<name>B0E1D1_LACBS</name>
<dbReference type="KEGG" id="lbc:LACBIDRAFT_316659"/>
<dbReference type="RefSeq" id="XP_001890006.1">
    <property type="nucleotide sequence ID" value="XM_001889971.1"/>
</dbReference>
<evidence type="ECO:0000313" key="1">
    <source>
        <dbReference type="EMBL" id="EDQ99360.1"/>
    </source>
</evidence>
<dbReference type="EMBL" id="DS547166">
    <property type="protein sequence ID" value="EDQ99360.1"/>
    <property type="molecule type" value="Genomic_DNA"/>
</dbReference>
<dbReference type="HOGENOM" id="CLU_3050742_0_0_1"/>
<sequence>MLSFSTSAQQNFGSGLCYEVSARLRKIKGFEYGIQASSVVGGSKRLFFRFSRLA</sequence>
<reference evidence="1 2" key="1">
    <citation type="journal article" date="2008" name="Nature">
        <title>The genome of Laccaria bicolor provides insights into mycorrhizal symbiosis.</title>
        <authorList>
            <person name="Martin F."/>
            <person name="Aerts A."/>
            <person name="Ahren D."/>
            <person name="Brun A."/>
            <person name="Danchin E.G.J."/>
            <person name="Duchaussoy F."/>
            <person name="Gibon J."/>
            <person name="Kohler A."/>
            <person name="Lindquist E."/>
            <person name="Pereda V."/>
            <person name="Salamov A."/>
            <person name="Shapiro H.J."/>
            <person name="Wuyts J."/>
            <person name="Blaudez D."/>
            <person name="Buee M."/>
            <person name="Brokstein P."/>
            <person name="Canbaeck B."/>
            <person name="Cohen D."/>
            <person name="Courty P.E."/>
            <person name="Coutinho P.M."/>
            <person name="Delaruelle C."/>
            <person name="Detter J.C."/>
            <person name="Deveau A."/>
            <person name="DiFazio S."/>
            <person name="Duplessis S."/>
            <person name="Fraissinet-Tachet L."/>
            <person name="Lucic E."/>
            <person name="Frey-Klett P."/>
            <person name="Fourrey C."/>
            <person name="Feussner I."/>
            <person name="Gay G."/>
            <person name="Grimwood J."/>
            <person name="Hoegger P.J."/>
            <person name="Jain P."/>
            <person name="Kilaru S."/>
            <person name="Labbe J."/>
            <person name="Lin Y.C."/>
            <person name="Legue V."/>
            <person name="Le Tacon F."/>
            <person name="Marmeisse R."/>
            <person name="Melayah D."/>
            <person name="Montanini B."/>
            <person name="Muratet M."/>
            <person name="Nehls U."/>
            <person name="Niculita-Hirzel H."/>
            <person name="Oudot-Le Secq M.P."/>
            <person name="Peter M."/>
            <person name="Quesneville H."/>
            <person name="Rajashekar B."/>
            <person name="Reich M."/>
            <person name="Rouhier N."/>
            <person name="Schmutz J."/>
            <person name="Yin T."/>
            <person name="Chalot M."/>
            <person name="Henrissat B."/>
            <person name="Kuees U."/>
            <person name="Lucas S."/>
            <person name="Van de Peer Y."/>
            <person name="Podila G.K."/>
            <person name="Polle A."/>
            <person name="Pukkila P.J."/>
            <person name="Richardson P.M."/>
            <person name="Rouze P."/>
            <person name="Sanders I.R."/>
            <person name="Stajich J.E."/>
            <person name="Tunlid A."/>
            <person name="Tuskan G."/>
            <person name="Grigoriev I.V."/>
        </authorList>
    </citation>
    <scope>NUCLEOTIDE SEQUENCE [LARGE SCALE GENOMIC DNA]</scope>
    <source>
        <strain evidence="2">S238N-H82 / ATCC MYA-4686</strain>
    </source>
</reference>
<dbReference type="GeneID" id="6085656"/>
<protein>
    <submittedName>
        <fullName evidence="1">Predicted protein</fullName>
    </submittedName>
</protein>
<accession>B0E1D1</accession>
<proteinExistence type="predicted"/>